<name>A0A136J9H6_9PEZI</name>
<dbReference type="InParanoid" id="A0A136J9H6"/>
<feature type="compositionally biased region" description="Low complexity" evidence="1">
    <location>
        <begin position="17"/>
        <end position="44"/>
    </location>
</feature>
<evidence type="ECO:0000313" key="2">
    <source>
        <dbReference type="EMBL" id="KXJ93795.1"/>
    </source>
</evidence>
<feature type="compositionally biased region" description="Polar residues" evidence="1">
    <location>
        <begin position="270"/>
        <end position="282"/>
    </location>
</feature>
<feature type="compositionally biased region" description="Polar residues" evidence="1">
    <location>
        <begin position="80"/>
        <end position="89"/>
    </location>
</feature>
<dbReference type="AlphaFoldDB" id="A0A136J9H6"/>
<dbReference type="EMBL" id="KQ964247">
    <property type="protein sequence ID" value="KXJ93795.1"/>
    <property type="molecule type" value="Genomic_DNA"/>
</dbReference>
<proteinExistence type="predicted"/>
<keyword evidence="3" id="KW-1185">Reference proteome</keyword>
<dbReference type="Proteomes" id="UP000070501">
    <property type="component" value="Unassembled WGS sequence"/>
</dbReference>
<organism evidence="2 3">
    <name type="scientific">Microdochium bolleyi</name>
    <dbReference type="NCBI Taxonomy" id="196109"/>
    <lineage>
        <taxon>Eukaryota</taxon>
        <taxon>Fungi</taxon>
        <taxon>Dikarya</taxon>
        <taxon>Ascomycota</taxon>
        <taxon>Pezizomycotina</taxon>
        <taxon>Sordariomycetes</taxon>
        <taxon>Xylariomycetidae</taxon>
        <taxon>Xylariales</taxon>
        <taxon>Microdochiaceae</taxon>
        <taxon>Microdochium</taxon>
    </lineage>
</organism>
<evidence type="ECO:0000313" key="3">
    <source>
        <dbReference type="Proteomes" id="UP000070501"/>
    </source>
</evidence>
<feature type="compositionally biased region" description="Polar residues" evidence="1">
    <location>
        <begin position="45"/>
        <end position="58"/>
    </location>
</feature>
<evidence type="ECO:0000256" key="1">
    <source>
        <dbReference type="SAM" id="MobiDB-lite"/>
    </source>
</evidence>
<gene>
    <name evidence="2" type="ORF">Micbo1qcDRAFT_201748</name>
</gene>
<reference evidence="3" key="1">
    <citation type="submission" date="2016-02" db="EMBL/GenBank/DDBJ databases">
        <title>Draft genome sequence of Microdochium bolleyi, a fungal endophyte of beachgrass.</title>
        <authorList>
            <consortium name="DOE Joint Genome Institute"/>
            <person name="David A.S."/>
            <person name="May G."/>
            <person name="Haridas S."/>
            <person name="Lim J."/>
            <person name="Wang M."/>
            <person name="Labutti K."/>
            <person name="Lipzen A."/>
            <person name="Barry K."/>
            <person name="Grigoriev I.V."/>
        </authorList>
    </citation>
    <scope>NUCLEOTIDE SEQUENCE [LARGE SCALE GENOMIC DNA]</scope>
    <source>
        <strain evidence="3">J235TASD1</strain>
    </source>
</reference>
<feature type="compositionally biased region" description="Polar residues" evidence="1">
    <location>
        <begin position="1"/>
        <end position="10"/>
    </location>
</feature>
<feature type="compositionally biased region" description="Low complexity" evidence="1">
    <location>
        <begin position="239"/>
        <end position="253"/>
    </location>
</feature>
<sequence length="363" mass="39721">MSSCSPSPDQTPKRRPMPMVVPSSDSPLSSSKSPSKAFPSLSPSTACRSLSSTHLETPSSPPWTPQPRHYTPFAPGKASHASNDSSTNPIYPSPQHHHFFFDLDSPNLPLHAAAWPATEMSSSEGLVCRFRAIHTPPHLAVPLNFAALGDVIEDTPEHLHINVRFEHLHMVHTIKQAWVNRHTKPDADCVLCLGAPVLDERSERPIHLRKWEGCDLIHALLPREAKADAVGAGEENNDAASAESVTSTTTAAAIEDEQRSQEKDMALPTKTATKRPSLTSICRPSMVHAETQTDDDLQCNSTHHRSRTATPADDRAHQTPVTSTSVSEGTEAWPLPPGTASFPKPIVLEPRRVQTWADILRKR</sequence>
<accession>A0A136J9H6</accession>
<feature type="compositionally biased region" description="Polar residues" evidence="1">
    <location>
        <begin position="319"/>
        <end position="328"/>
    </location>
</feature>
<protein>
    <submittedName>
        <fullName evidence="2">Uncharacterized protein</fullName>
    </submittedName>
</protein>
<feature type="compositionally biased region" description="Basic and acidic residues" evidence="1">
    <location>
        <begin position="256"/>
        <end position="265"/>
    </location>
</feature>
<dbReference type="OrthoDB" id="10558577at2759"/>
<feature type="region of interest" description="Disordered" evidence="1">
    <location>
        <begin position="1"/>
        <end position="89"/>
    </location>
</feature>
<feature type="region of interest" description="Disordered" evidence="1">
    <location>
        <begin position="229"/>
        <end position="344"/>
    </location>
</feature>